<evidence type="ECO:0000313" key="1">
    <source>
        <dbReference type="EMBL" id="GAA4345114.1"/>
    </source>
</evidence>
<dbReference type="EMBL" id="BAABGY010000022">
    <property type="protein sequence ID" value="GAA4345114.1"/>
    <property type="molecule type" value="Genomic_DNA"/>
</dbReference>
<comment type="caution">
    <text evidence="1">The sequence shown here is derived from an EMBL/GenBank/DDBJ whole genome shotgun (WGS) entry which is preliminary data.</text>
</comment>
<accession>A0ABP8HV92</accession>
<reference evidence="2" key="1">
    <citation type="journal article" date="2019" name="Int. J. Syst. Evol. Microbiol.">
        <title>The Global Catalogue of Microorganisms (GCM) 10K type strain sequencing project: providing services to taxonomists for standard genome sequencing and annotation.</title>
        <authorList>
            <consortium name="The Broad Institute Genomics Platform"/>
            <consortium name="The Broad Institute Genome Sequencing Center for Infectious Disease"/>
            <person name="Wu L."/>
            <person name="Ma J."/>
        </authorList>
    </citation>
    <scope>NUCLEOTIDE SEQUENCE [LARGE SCALE GENOMIC DNA]</scope>
    <source>
        <strain evidence="2">JCM 17919</strain>
    </source>
</reference>
<protein>
    <recommendedName>
        <fullName evidence="3">Gliding motility-associated C-terminal domain-containing protein</fullName>
    </recommendedName>
</protein>
<organism evidence="1 2">
    <name type="scientific">Flaviaesturariibacter amylovorans</name>
    <dbReference type="NCBI Taxonomy" id="1084520"/>
    <lineage>
        <taxon>Bacteria</taxon>
        <taxon>Pseudomonadati</taxon>
        <taxon>Bacteroidota</taxon>
        <taxon>Chitinophagia</taxon>
        <taxon>Chitinophagales</taxon>
        <taxon>Chitinophagaceae</taxon>
        <taxon>Flaviaestuariibacter</taxon>
    </lineage>
</organism>
<name>A0ABP8HV92_9BACT</name>
<proteinExistence type="predicted"/>
<sequence>MRAQRWGRAGAGAGPLTHTNPQLNRKAAICRRKDSIFSDYLHPLMKHCLLLLFLCAAGSGLRAQPSAPGTPADTAIGARPQCPAPAIDLGPDRIICANDSVVLDAGAGFSSYLWSTGETTRTIAAKQVGRYLVTATTPGGCVATDEFEIIRTNPAPQVQLDQRPYVCPGSSRILDAGTFASYRWHDGSTGRVFVVMTAGLVSVEVTDFNGCKGTGSVQLIPSPDIPQIALPADTTLCQYQQLVLKAPPNFHAYRWSTGSTGATLRIPGAGLYWLEVASEQGCTSRDSIRIDIKQCNRYFFVPTAFTPNGDGRNDRFRPLLDGNLLSYQFAIFDRWGRIVFESKDPRRGWDGKLAAQEQGSNVYVWTCSFHLEGGPPETRKGTFTVMR</sequence>
<dbReference type="Pfam" id="PF13585">
    <property type="entry name" value="CHU_C"/>
    <property type="match status" value="1"/>
</dbReference>
<keyword evidence="2" id="KW-1185">Reference proteome</keyword>
<dbReference type="Proteomes" id="UP001501725">
    <property type="component" value="Unassembled WGS sequence"/>
</dbReference>
<dbReference type="InterPro" id="IPR026341">
    <property type="entry name" value="T9SS_type_B"/>
</dbReference>
<dbReference type="NCBIfam" id="TIGR04131">
    <property type="entry name" value="Bac_Flav_CTERM"/>
    <property type="match status" value="1"/>
</dbReference>
<evidence type="ECO:0000313" key="2">
    <source>
        <dbReference type="Proteomes" id="UP001501725"/>
    </source>
</evidence>
<evidence type="ECO:0008006" key="3">
    <source>
        <dbReference type="Google" id="ProtNLM"/>
    </source>
</evidence>
<gene>
    <name evidence="1" type="ORF">GCM10023184_46950</name>
</gene>